<dbReference type="Proteomes" id="UP000320513">
    <property type="component" value="Unassembled WGS sequence"/>
</dbReference>
<name>A0A557WGT9_9MYCO</name>
<feature type="non-terminal residue" evidence="6">
    <location>
        <position position="73"/>
    </location>
</feature>
<evidence type="ECO:0000256" key="1">
    <source>
        <dbReference type="ARBA" id="ARBA00004141"/>
    </source>
</evidence>
<dbReference type="AlphaFoldDB" id="A0A557WGT9"/>
<evidence type="ECO:0000256" key="4">
    <source>
        <dbReference type="ARBA" id="ARBA00023136"/>
    </source>
</evidence>
<protein>
    <submittedName>
        <fullName evidence="6">MMPL family transporter</fullName>
    </submittedName>
</protein>
<dbReference type="InterPro" id="IPR004869">
    <property type="entry name" value="MMPL_dom"/>
</dbReference>
<evidence type="ECO:0000259" key="5">
    <source>
        <dbReference type="Pfam" id="PF03176"/>
    </source>
</evidence>
<dbReference type="EMBL" id="VMQU01000428">
    <property type="protein sequence ID" value="TVS72485.1"/>
    <property type="molecule type" value="Genomic_DNA"/>
</dbReference>
<accession>A0A557WGT9</accession>
<evidence type="ECO:0000256" key="3">
    <source>
        <dbReference type="ARBA" id="ARBA00022989"/>
    </source>
</evidence>
<feature type="non-terminal residue" evidence="6">
    <location>
        <position position="1"/>
    </location>
</feature>
<dbReference type="GO" id="GO:0016020">
    <property type="term" value="C:membrane"/>
    <property type="evidence" value="ECO:0007669"/>
    <property type="project" value="UniProtKB-SubCell"/>
</dbReference>
<keyword evidence="7" id="KW-1185">Reference proteome</keyword>
<proteinExistence type="predicted"/>
<dbReference type="OrthoDB" id="4752938at2"/>
<comment type="subcellular location">
    <subcellularLocation>
        <location evidence="1">Membrane</location>
        <topology evidence="1">Multi-pass membrane protein</topology>
    </subcellularLocation>
</comment>
<keyword evidence="3" id="KW-1133">Transmembrane helix</keyword>
<dbReference type="Pfam" id="PF03176">
    <property type="entry name" value="MMPL"/>
    <property type="match status" value="1"/>
</dbReference>
<evidence type="ECO:0000313" key="7">
    <source>
        <dbReference type="Proteomes" id="UP000320513"/>
    </source>
</evidence>
<organism evidence="6 7">
    <name type="scientific">Mycobacterium helveticum</name>
    <dbReference type="NCBI Taxonomy" id="2592811"/>
    <lineage>
        <taxon>Bacteria</taxon>
        <taxon>Bacillati</taxon>
        <taxon>Actinomycetota</taxon>
        <taxon>Actinomycetes</taxon>
        <taxon>Mycobacteriales</taxon>
        <taxon>Mycobacteriaceae</taxon>
        <taxon>Mycobacterium</taxon>
    </lineage>
</organism>
<comment type="caution">
    <text evidence="6">The sequence shown here is derived from an EMBL/GenBank/DDBJ whole genome shotgun (WGS) entry which is preliminary data.</text>
</comment>
<keyword evidence="4" id="KW-0472">Membrane</keyword>
<reference evidence="6 7" key="1">
    <citation type="submission" date="2019-07" db="EMBL/GenBank/DDBJ databases">
        <title>New Mycobacterium species.</title>
        <authorList>
            <person name="Tortoli E."/>
            <person name="Ghielmetti G."/>
            <person name="Friedel U."/>
            <person name="Trovato A."/>
        </authorList>
    </citation>
    <scope>NUCLEOTIDE SEQUENCE [LARGE SCALE GENOMIC DNA]</scope>
    <source>
        <strain evidence="6 7">16-83</strain>
    </source>
</reference>
<dbReference type="RefSeq" id="WP_144957612.1">
    <property type="nucleotide sequence ID" value="NZ_VMQU01000428.1"/>
</dbReference>
<evidence type="ECO:0000256" key="2">
    <source>
        <dbReference type="ARBA" id="ARBA00022692"/>
    </source>
</evidence>
<sequence length="73" mass="7814">EGDKPLGDEAHHFYDQIVRKLEADTKHVQHVQDFWGDPLTAAGSQSSDGKAAYVQAYLAGNQGESLASESVAA</sequence>
<feature type="domain" description="Membrane transport protein MMPL" evidence="5">
    <location>
        <begin position="1"/>
        <end position="73"/>
    </location>
</feature>
<evidence type="ECO:0000313" key="6">
    <source>
        <dbReference type="EMBL" id="TVS72485.1"/>
    </source>
</evidence>
<keyword evidence="2" id="KW-0812">Transmembrane</keyword>
<gene>
    <name evidence="6" type="ORF">FPZ47_28190</name>
</gene>